<accession>A0A1E1VZF3</accession>
<evidence type="ECO:0000256" key="1">
    <source>
        <dbReference type="SAM" id="MobiDB-lite"/>
    </source>
</evidence>
<proteinExistence type="predicted"/>
<organism evidence="2">
    <name type="scientific">Pectinophora gossypiella</name>
    <name type="common">Cotton pink bollworm</name>
    <name type="synonym">Depressaria gossypiella</name>
    <dbReference type="NCBI Taxonomy" id="13191"/>
    <lineage>
        <taxon>Eukaryota</taxon>
        <taxon>Metazoa</taxon>
        <taxon>Ecdysozoa</taxon>
        <taxon>Arthropoda</taxon>
        <taxon>Hexapoda</taxon>
        <taxon>Insecta</taxon>
        <taxon>Pterygota</taxon>
        <taxon>Neoptera</taxon>
        <taxon>Endopterygota</taxon>
        <taxon>Lepidoptera</taxon>
        <taxon>Glossata</taxon>
        <taxon>Ditrysia</taxon>
        <taxon>Gelechioidea</taxon>
        <taxon>Gelechiidae</taxon>
        <taxon>Apatetrinae</taxon>
        <taxon>Pectinophora</taxon>
    </lineage>
</organism>
<protein>
    <submittedName>
        <fullName evidence="2">Uncharacterized protein</fullName>
    </submittedName>
</protein>
<dbReference type="AlphaFoldDB" id="A0A1E1VZF3"/>
<feature type="region of interest" description="Disordered" evidence="1">
    <location>
        <begin position="1"/>
        <end position="20"/>
    </location>
</feature>
<sequence length="116" mass="12738">MKNELFTRDGNDKNSTTRTLTDVNELCDSEIRSEALIIILQKVKHKPIRRPEAHARRRGATWTTASGCLQAPGSVWLEARGDVISGTQAPTAGCTTDTDSLPTCRSQPMYTQCTST</sequence>
<gene>
    <name evidence="2" type="ORF">g.13189</name>
</gene>
<name>A0A1E1VZF3_PECGO</name>
<reference evidence="2" key="1">
    <citation type="submission" date="2015-09" db="EMBL/GenBank/DDBJ databases">
        <title>De novo assembly of Pectinophora gossypiella (Pink Bollworm) gut transcriptome.</title>
        <authorList>
            <person name="Tassone E.E."/>
        </authorList>
    </citation>
    <scope>NUCLEOTIDE SEQUENCE</scope>
</reference>
<feature type="compositionally biased region" description="Basic and acidic residues" evidence="1">
    <location>
        <begin position="1"/>
        <end position="12"/>
    </location>
</feature>
<dbReference type="EMBL" id="GDQN01010947">
    <property type="protein sequence ID" value="JAT80107.1"/>
    <property type="molecule type" value="Transcribed_RNA"/>
</dbReference>
<evidence type="ECO:0000313" key="2">
    <source>
        <dbReference type="EMBL" id="JAT80107.1"/>
    </source>
</evidence>